<dbReference type="SMART" id="SM00421">
    <property type="entry name" value="HTH_LUXR"/>
    <property type="match status" value="1"/>
</dbReference>
<keyword evidence="1 3" id="KW-0597">Phosphoprotein</keyword>
<evidence type="ECO:0000259" key="4">
    <source>
        <dbReference type="PROSITE" id="PS50043"/>
    </source>
</evidence>
<dbReference type="RefSeq" id="WP_200356868.1">
    <property type="nucleotide sequence ID" value="NZ_JAENIL010000033.1"/>
</dbReference>
<dbReference type="GO" id="GO:0003677">
    <property type="term" value="F:DNA binding"/>
    <property type="evidence" value="ECO:0007669"/>
    <property type="project" value="UniProtKB-KW"/>
</dbReference>
<dbReference type="InterPro" id="IPR016032">
    <property type="entry name" value="Sig_transdc_resp-reg_C-effctor"/>
</dbReference>
<dbReference type="SUPFAM" id="SSF52172">
    <property type="entry name" value="CheY-like"/>
    <property type="match status" value="1"/>
</dbReference>
<protein>
    <submittedName>
        <fullName evidence="6">Response regulator transcription factor</fullName>
    </submittedName>
</protein>
<comment type="caution">
    <text evidence="6">The sequence shown here is derived from an EMBL/GenBank/DDBJ whole genome shotgun (WGS) entry which is preliminary data.</text>
</comment>
<dbReference type="GO" id="GO:0000160">
    <property type="term" value="P:phosphorelay signal transduction system"/>
    <property type="evidence" value="ECO:0007669"/>
    <property type="project" value="InterPro"/>
</dbReference>
<dbReference type="PRINTS" id="PR00038">
    <property type="entry name" value="HTHLUXR"/>
</dbReference>
<dbReference type="InterPro" id="IPR000792">
    <property type="entry name" value="Tscrpt_reg_LuxR_C"/>
</dbReference>
<dbReference type="Proteomes" id="UP000617628">
    <property type="component" value="Unassembled WGS sequence"/>
</dbReference>
<sequence length="222" mass="24192">MSDRIRVILADDQSLFLEGLKTLLSLEETLEIVAECHDGQQALEACRGQRPDIVLMDLNMPIMDGVAATRAIKEELPEVNVLTLTTFDDDERVFEALKAGASGYLLKDTPSQQLVEAIKAVSSGQSFLQPSIASKVLAEFNRISTPAASTPQRPVVRLQEPLSQREEEVLIWLSRGCSNKEIAANLSLAEGTVKNHVSNVLGKLGVLDRTQAALMARDLGLI</sequence>
<reference evidence="6" key="1">
    <citation type="submission" date="2021-01" db="EMBL/GenBank/DDBJ databases">
        <title>Modified the classification status of verrucomicrobia.</title>
        <authorList>
            <person name="Feng X."/>
        </authorList>
    </citation>
    <scope>NUCLEOTIDE SEQUENCE</scope>
    <source>
        <strain evidence="6">KCTC 13126</strain>
    </source>
</reference>
<gene>
    <name evidence="6" type="ORF">JIN87_17380</name>
</gene>
<evidence type="ECO:0000259" key="5">
    <source>
        <dbReference type="PROSITE" id="PS50110"/>
    </source>
</evidence>
<evidence type="ECO:0000256" key="2">
    <source>
        <dbReference type="ARBA" id="ARBA00023125"/>
    </source>
</evidence>
<proteinExistence type="predicted"/>
<dbReference type="InterPro" id="IPR011006">
    <property type="entry name" value="CheY-like_superfamily"/>
</dbReference>
<dbReference type="SMART" id="SM00448">
    <property type="entry name" value="REC"/>
    <property type="match status" value="1"/>
</dbReference>
<dbReference type="InterPro" id="IPR058245">
    <property type="entry name" value="NreC/VraR/RcsB-like_REC"/>
</dbReference>
<dbReference type="PROSITE" id="PS00622">
    <property type="entry name" value="HTH_LUXR_1"/>
    <property type="match status" value="1"/>
</dbReference>
<evidence type="ECO:0000256" key="1">
    <source>
        <dbReference type="ARBA" id="ARBA00022553"/>
    </source>
</evidence>
<evidence type="ECO:0000256" key="3">
    <source>
        <dbReference type="PROSITE-ProRule" id="PRU00169"/>
    </source>
</evidence>
<organism evidence="6 7">
    <name type="scientific">Pelagicoccus mobilis</name>
    <dbReference type="NCBI Taxonomy" id="415221"/>
    <lineage>
        <taxon>Bacteria</taxon>
        <taxon>Pseudomonadati</taxon>
        <taxon>Verrucomicrobiota</taxon>
        <taxon>Opitutia</taxon>
        <taxon>Puniceicoccales</taxon>
        <taxon>Pelagicoccaceae</taxon>
        <taxon>Pelagicoccus</taxon>
    </lineage>
</organism>
<feature type="modified residue" description="4-aspartylphosphate" evidence="3">
    <location>
        <position position="57"/>
    </location>
</feature>
<evidence type="ECO:0000313" key="7">
    <source>
        <dbReference type="Proteomes" id="UP000617628"/>
    </source>
</evidence>
<dbReference type="AlphaFoldDB" id="A0A934S142"/>
<dbReference type="PANTHER" id="PTHR43214">
    <property type="entry name" value="TWO-COMPONENT RESPONSE REGULATOR"/>
    <property type="match status" value="1"/>
</dbReference>
<feature type="domain" description="Response regulatory" evidence="5">
    <location>
        <begin position="6"/>
        <end position="122"/>
    </location>
</feature>
<dbReference type="Gene3D" id="3.40.50.2300">
    <property type="match status" value="1"/>
</dbReference>
<dbReference type="Pfam" id="PF00196">
    <property type="entry name" value="GerE"/>
    <property type="match status" value="1"/>
</dbReference>
<dbReference type="GO" id="GO:0006355">
    <property type="term" value="P:regulation of DNA-templated transcription"/>
    <property type="evidence" value="ECO:0007669"/>
    <property type="project" value="InterPro"/>
</dbReference>
<dbReference type="InterPro" id="IPR039420">
    <property type="entry name" value="WalR-like"/>
</dbReference>
<accession>A0A934S142</accession>
<dbReference type="PROSITE" id="PS50043">
    <property type="entry name" value="HTH_LUXR_2"/>
    <property type="match status" value="1"/>
</dbReference>
<dbReference type="CDD" id="cd06170">
    <property type="entry name" value="LuxR_C_like"/>
    <property type="match status" value="1"/>
</dbReference>
<feature type="domain" description="HTH luxR-type" evidence="4">
    <location>
        <begin position="155"/>
        <end position="220"/>
    </location>
</feature>
<dbReference type="InterPro" id="IPR001789">
    <property type="entry name" value="Sig_transdc_resp-reg_receiver"/>
</dbReference>
<dbReference type="SUPFAM" id="SSF46894">
    <property type="entry name" value="C-terminal effector domain of the bipartite response regulators"/>
    <property type="match status" value="1"/>
</dbReference>
<keyword evidence="2" id="KW-0238">DNA-binding</keyword>
<dbReference type="PANTHER" id="PTHR43214:SF43">
    <property type="entry name" value="TWO-COMPONENT RESPONSE REGULATOR"/>
    <property type="match status" value="1"/>
</dbReference>
<dbReference type="PROSITE" id="PS50110">
    <property type="entry name" value="RESPONSE_REGULATORY"/>
    <property type="match status" value="1"/>
</dbReference>
<dbReference type="EMBL" id="JAENIL010000033">
    <property type="protein sequence ID" value="MBK1878656.1"/>
    <property type="molecule type" value="Genomic_DNA"/>
</dbReference>
<dbReference type="Pfam" id="PF00072">
    <property type="entry name" value="Response_reg"/>
    <property type="match status" value="1"/>
</dbReference>
<evidence type="ECO:0000313" key="6">
    <source>
        <dbReference type="EMBL" id="MBK1878656.1"/>
    </source>
</evidence>
<dbReference type="CDD" id="cd17535">
    <property type="entry name" value="REC_NarL-like"/>
    <property type="match status" value="1"/>
</dbReference>
<name>A0A934S142_9BACT</name>
<keyword evidence="7" id="KW-1185">Reference proteome</keyword>